<gene>
    <name evidence="4" type="ORF">B0O44_101506</name>
</gene>
<keyword evidence="1" id="KW-0812">Transmembrane</keyword>
<dbReference type="RefSeq" id="WP_110827115.1">
    <property type="nucleotide sequence ID" value="NZ_QKLU01000001.1"/>
</dbReference>
<dbReference type="EMBL" id="QKLU01000001">
    <property type="protein sequence ID" value="PYF77028.1"/>
    <property type="molecule type" value="Genomic_DNA"/>
</dbReference>
<dbReference type="Pfam" id="PF23543">
    <property type="entry name" value="DUF6688_C"/>
    <property type="match status" value="1"/>
</dbReference>
<feature type="transmembrane region" description="Helical" evidence="1">
    <location>
        <begin position="145"/>
        <end position="166"/>
    </location>
</feature>
<evidence type="ECO:0000313" key="4">
    <source>
        <dbReference type="EMBL" id="PYF77028.1"/>
    </source>
</evidence>
<evidence type="ECO:0000259" key="3">
    <source>
        <dbReference type="Pfam" id="PF23543"/>
    </source>
</evidence>
<feature type="transmembrane region" description="Helical" evidence="1">
    <location>
        <begin position="77"/>
        <end position="95"/>
    </location>
</feature>
<dbReference type="InterPro" id="IPR046510">
    <property type="entry name" value="DUF6688_N"/>
</dbReference>
<dbReference type="Proteomes" id="UP000248198">
    <property type="component" value="Unassembled WGS sequence"/>
</dbReference>
<evidence type="ECO:0000259" key="2">
    <source>
        <dbReference type="Pfam" id="PF20394"/>
    </source>
</evidence>
<feature type="transmembrane region" description="Helical" evidence="1">
    <location>
        <begin position="6"/>
        <end position="21"/>
    </location>
</feature>
<comment type="caution">
    <text evidence="4">The sequence shown here is derived from an EMBL/GenBank/DDBJ whole genome shotgun (WGS) entry which is preliminary data.</text>
</comment>
<name>A0A318UPI0_9SPHI</name>
<keyword evidence="5" id="KW-1185">Reference proteome</keyword>
<feature type="domain" description="DUF6688" evidence="2">
    <location>
        <begin position="3"/>
        <end position="244"/>
    </location>
</feature>
<dbReference type="AlphaFoldDB" id="A0A318UPI0"/>
<dbReference type="OrthoDB" id="748630at2"/>
<proteinExistence type="predicted"/>
<feature type="transmembrane region" description="Helical" evidence="1">
    <location>
        <begin position="196"/>
        <end position="218"/>
    </location>
</feature>
<accession>A0A318UPI0</accession>
<evidence type="ECO:0000256" key="1">
    <source>
        <dbReference type="SAM" id="Phobius"/>
    </source>
</evidence>
<feature type="transmembrane region" description="Helical" evidence="1">
    <location>
        <begin position="33"/>
        <end position="52"/>
    </location>
</feature>
<keyword evidence="1" id="KW-1133">Transmembrane helix</keyword>
<feature type="transmembrane region" description="Helical" evidence="1">
    <location>
        <begin position="107"/>
        <end position="125"/>
    </location>
</feature>
<protein>
    <submittedName>
        <fullName evidence="4">Uncharacterized protein</fullName>
    </submittedName>
</protein>
<sequence>MIFVYALLFFFGLIFLFVFGLKKIKKNITVPEIIVGNLYLFSLVLLFIGLLIHNNQYSAAIDPVDDECYTPFGEKHIVTLVFYFVMFNVSVLLIWLKGSKLPPLTKVLSLSFLVIGMVIAFFVLLQLSRHDTKSMDFYERTDHLYFLIPAPVISLLVSAILLVYMIKSNMMTANEKTYSNKFLNRLNTFLVQKNNLPVWGIVLIVPLLLLVTIVLILFGQDPNSLIKVFTETTTWRFSQQMHPPVLDHKGHYLCTVAASGDPKIVKPLRLGKRHGNTIIVNRQLLVANAFEEMVQNFSPGLHRLIRSNYDRCGYNLSLKINNEQMSNLTYILMKPLEWMFLICLYLCCEKPEEMINKQYQL</sequence>
<reference evidence="4 5" key="1">
    <citation type="submission" date="2018-06" db="EMBL/GenBank/DDBJ databases">
        <title>Genomic Encyclopedia of Archaeal and Bacterial Type Strains, Phase II (KMG-II): from individual species to whole genera.</title>
        <authorList>
            <person name="Goeker M."/>
        </authorList>
    </citation>
    <scope>NUCLEOTIDE SEQUENCE [LARGE SCALE GENOMIC DNA]</scope>
    <source>
        <strain evidence="4 5">DSM 27372</strain>
    </source>
</reference>
<keyword evidence="1" id="KW-0472">Membrane</keyword>
<dbReference type="Pfam" id="PF20394">
    <property type="entry name" value="DUF6688"/>
    <property type="match status" value="1"/>
</dbReference>
<organism evidence="4 5">
    <name type="scientific">Pedobacter nutrimenti</name>
    <dbReference type="NCBI Taxonomy" id="1241337"/>
    <lineage>
        <taxon>Bacteria</taxon>
        <taxon>Pseudomonadati</taxon>
        <taxon>Bacteroidota</taxon>
        <taxon>Sphingobacteriia</taxon>
        <taxon>Sphingobacteriales</taxon>
        <taxon>Sphingobacteriaceae</taxon>
        <taxon>Pedobacter</taxon>
    </lineage>
</organism>
<feature type="domain" description="DUF6688" evidence="3">
    <location>
        <begin position="250"/>
        <end position="359"/>
    </location>
</feature>
<dbReference type="InterPro" id="IPR056491">
    <property type="entry name" value="DUF6688_C"/>
</dbReference>
<evidence type="ECO:0000313" key="5">
    <source>
        <dbReference type="Proteomes" id="UP000248198"/>
    </source>
</evidence>